<organism evidence="3 4">
    <name type="scientific">Lentinula aciculospora</name>
    <dbReference type="NCBI Taxonomy" id="153920"/>
    <lineage>
        <taxon>Eukaryota</taxon>
        <taxon>Fungi</taxon>
        <taxon>Dikarya</taxon>
        <taxon>Basidiomycota</taxon>
        <taxon>Agaricomycotina</taxon>
        <taxon>Agaricomycetes</taxon>
        <taxon>Agaricomycetidae</taxon>
        <taxon>Agaricales</taxon>
        <taxon>Marasmiineae</taxon>
        <taxon>Omphalotaceae</taxon>
        <taxon>Lentinula</taxon>
    </lineage>
</organism>
<proteinExistence type="predicted"/>
<feature type="region of interest" description="Disordered" evidence="2">
    <location>
        <begin position="777"/>
        <end position="811"/>
    </location>
</feature>
<reference evidence="3" key="1">
    <citation type="submission" date="2022-08" db="EMBL/GenBank/DDBJ databases">
        <title>A Global Phylogenomic Analysis of the Shiitake Genus Lentinula.</title>
        <authorList>
            <consortium name="DOE Joint Genome Institute"/>
            <person name="Sierra-Patev S."/>
            <person name="Min B."/>
            <person name="Naranjo-Ortiz M."/>
            <person name="Looney B."/>
            <person name="Konkel Z."/>
            <person name="Slot J.C."/>
            <person name="Sakamoto Y."/>
            <person name="Steenwyk J.L."/>
            <person name="Rokas A."/>
            <person name="Carro J."/>
            <person name="Camarero S."/>
            <person name="Ferreira P."/>
            <person name="Molpeceres G."/>
            <person name="Ruiz-Duenas F.J."/>
            <person name="Serrano A."/>
            <person name="Henrissat B."/>
            <person name="Drula E."/>
            <person name="Hughes K.W."/>
            <person name="Mata J.L."/>
            <person name="Ishikawa N.K."/>
            <person name="Vargas-Isla R."/>
            <person name="Ushijima S."/>
            <person name="Smith C.A."/>
            <person name="Ahrendt S."/>
            <person name="Andreopoulos W."/>
            <person name="He G."/>
            <person name="Labutti K."/>
            <person name="Lipzen A."/>
            <person name="Ng V."/>
            <person name="Riley R."/>
            <person name="Sandor L."/>
            <person name="Barry K."/>
            <person name="Martinez A.T."/>
            <person name="Xiao Y."/>
            <person name="Gibbons J.G."/>
            <person name="Terashima K."/>
            <person name="Grigoriev I.V."/>
            <person name="Hibbett D.S."/>
        </authorList>
    </citation>
    <scope>NUCLEOTIDE SEQUENCE</scope>
    <source>
        <strain evidence="3">JLM2183</strain>
    </source>
</reference>
<feature type="compositionally biased region" description="Polar residues" evidence="2">
    <location>
        <begin position="668"/>
        <end position="683"/>
    </location>
</feature>
<feature type="coiled-coil region" evidence="1">
    <location>
        <begin position="216"/>
        <end position="389"/>
    </location>
</feature>
<feature type="compositionally biased region" description="Low complexity" evidence="2">
    <location>
        <begin position="596"/>
        <end position="607"/>
    </location>
</feature>
<feature type="compositionally biased region" description="Basic residues" evidence="2">
    <location>
        <begin position="648"/>
        <end position="664"/>
    </location>
</feature>
<dbReference type="EMBL" id="JAOTPV010000001">
    <property type="protein sequence ID" value="KAJ4490116.1"/>
    <property type="molecule type" value="Genomic_DNA"/>
</dbReference>
<keyword evidence="4" id="KW-1185">Reference proteome</keyword>
<dbReference type="PANTHER" id="PTHR23159:SF60">
    <property type="entry name" value="SPINDLE ASSEMBLY ABNORMAL PROTEIN 4"/>
    <property type="match status" value="1"/>
</dbReference>
<evidence type="ECO:0000256" key="1">
    <source>
        <dbReference type="SAM" id="Coils"/>
    </source>
</evidence>
<keyword evidence="1" id="KW-0175">Coiled coil</keyword>
<feature type="region of interest" description="Disordered" evidence="2">
    <location>
        <begin position="524"/>
        <end position="545"/>
    </location>
</feature>
<feature type="compositionally biased region" description="Polar residues" evidence="2">
    <location>
        <begin position="730"/>
        <end position="741"/>
    </location>
</feature>
<dbReference type="PANTHER" id="PTHR23159">
    <property type="entry name" value="CENTROSOMAL PROTEIN 2"/>
    <property type="match status" value="1"/>
</dbReference>
<feature type="compositionally biased region" description="Basic and acidic residues" evidence="2">
    <location>
        <begin position="708"/>
        <end position="717"/>
    </location>
</feature>
<gene>
    <name evidence="3" type="ORF">J3R30DRAFT_3693646</name>
</gene>
<accession>A0A9W9AW81</accession>
<feature type="compositionally biased region" description="Polar residues" evidence="2">
    <location>
        <begin position="777"/>
        <end position="793"/>
    </location>
</feature>
<evidence type="ECO:0000313" key="4">
    <source>
        <dbReference type="Proteomes" id="UP001150266"/>
    </source>
</evidence>
<evidence type="ECO:0000313" key="3">
    <source>
        <dbReference type="EMBL" id="KAJ4490116.1"/>
    </source>
</evidence>
<sequence length="811" mass="89735">MALPHTVQPHSSPGFPPAIGRHTALFTAFINQEQGRDAALYHVKLTEIESQLKIALDEAEYLRMKNSQMGLSLKQLQQRLEAVKQESIASGDDLVRRTRSVARILISLFRKRVAKLEAIQEESKKQLVEALSDRQAAQRELNASRAQVQTFEWDMQEARTAESVAKNETLTLKMTTIAQLEKSLTEANNSEVSLKRYVYLFRDQNAALERELSSVKESSRAEHQRLSQEKANLQQDLTTRLETVMQNASSHETNAKEATERGDLLLEQLERERRESDSTFAALQRQATDATLAGHREAVQSQAQLTSLAAQLSKMETALAEATGKVKQSDQEISGLRRALSEAESTHRATKTEDDMTMEKFLVTLAFLRKNLNDVQTNAGKQIQQLRRQLSALHDQGCSERNDLETRLSSFVATLHQHQIASFDSDSDVLKPSPKLVCMWETIRELIPVSQREFISSFVCFPEHLTADTTPVIPAISTLVDHLRHYIYSVRHLRQVQMAERDQEINSSQGEMKQISLPDVVVALPVPPSTPGKPKEVDRPPQSQSQVLSINLPQSITVDAGQEPNIALPTSPSSAFVSKNTDVTKTLHPKAGTDDSTTPAVPPVSTTFHLGQEPNVTLPYPEMISSKADDMLGKFNSNAVGDDITTSPKRRRGRSPKKGSRSAKKATSAGSSLNNVPSSSGVSDLNLDLNNVHPLRKMHSTRSVLKRLRETQDEISKDNSNTRSRKFGEASTSASNPTSAHPTAGTRHIPPLTRKFACVEIVVSEILPRSARTLTHTAFSSATQSSSKMTTTKRPIDPSGHRGSTFKPAGL</sequence>
<feature type="region of interest" description="Disordered" evidence="2">
    <location>
        <begin position="637"/>
        <end position="684"/>
    </location>
</feature>
<dbReference type="OrthoDB" id="2970698at2759"/>
<protein>
    <submittedName>
        <fullName evidence="3">Uncharacterized protein</fullName>
    </submittedName>
</protein>
<name>A0A9W9AW81_9AGAR</name>
<feature type="region of interest" description="Disordered" evidence="2">
    <location>
        <begin position="708"/>
        <end position="749"/>
    </location>
</feature>
<evidence type="ECO:0000256" key="2">
    <source>
        <dbReference type="SAM" id="MobiDB-lite"/>
    </source>
</evidence>
<dbReference type="Proteomes" id="UP001150266">
    <property type="component" value="Unassembled WGS sequence"/>
</dbReference>
<feature type="coiled-coil region" evidence="1">
    <location>
        <begin position="120"/>
        <end position="147"/>
    </location>
</feature>
<feature type="region of interest" description="Disordered" evidence="2">
    <location>
        <begin position="585"/>
        <end position="620"/>
    </location>
</feature>
<comment type="caution">
    <text evidence="3">The sequence shown here is derived from an EMBL/GenBank/DDBJ whole genome shotgun (WGS) entry which is preliminary data.</text>
</comment>
<dbReference type="AlphaFoldDB" id="A0A9W9AW81"/>